<dbReference type="EMBL" id="VZDO01000016">
    <property type="protein sequence ID" value="KAB0677527.1"/>
    <property type="molecule type" value="Genomic_DNA"/>
</dbReference>
<dbReference type="Gene3D" id="1.10.10.10">
    <property type="entry name" value="Winged helix-like DNA-binding domain superfamily/Winged helix DNA-binding domain"/>
    <property type="match status" value="1"/>
</dbReference>
<keyword evidence="4" id="KW-0804">Transcription</keyword>
<name>A0A7V7TV43_9HYPH</name>
<evidence type="ECO:0000256" key="2">
    <source>
        <dbReference type="ARBA" id="ARBA00023015"/>
    </source>
</evidence>
<dbReference type="InterPro" id="IPR000847">
    <property type="entry name" value="LysR_HTH_N"/>
</dbReference>
<dbReference type="RefSeq" id="WP_150972011.1">
    <property type="nucleotide sequence ID" value="NZ_VZDO01000016.1"/>
</dbReference>
<dbReference type="Gene3D" id="3.40.190.10">
    <property type="entry name" value="Periplasmic binding protein-like II"/>
    <property type="match status" value="2"/>
</dbReference>
<reference evidence="6 7" key="1">
    <citation type="submission" date="2019-09" db="EMBL/GenBank/DDBJ databases">
        <title>YIM 132180 draft genome.</title>
        <authorList>
            <person name="Zhang K."/>
        </authorList>
    </citation>
    <scope>NUCLEOTIDE SEQUENCE [LARGE SCALE GENOMIC DNA]</scope>
    <source>
        <strain evidence="6 7">YIM 132180</strain>
    </source>
</reference>
<feature type="domain" description="HTH lysR-type" evidence="5">
    <location>
        <begin position="6"/>
        <end position="63"/>
    </location>
</feature>
<gene>
    <name evidence="6" type="ORF">F6X38_17790</name>
</gene>
<dbReference type="InterPro" id="IPR036388">
    <property type="entry name" value="WH-like_DNA-bd_sf"/>
</dbReference>
<dbReference type="PANTHER" id="PTHR30579:SF7">
    <property type="entry name" value="HTH-TYPE TRANSCRIPTIONAL REGULATOR LRHA-RELATED"/>
    <property type="match status" value="1"/>
</dbReference>
<dbReference type="InterPro" id="IPR036390">
    <property type="entry name" value="WH_DNA-bd_sf"/>
</dbReference>
<organism evidence="6 7">
    <name type="scientific">Plantimonas leprariae</name>
    <dbReference type="NCBI Taxonomy" id="2615207"/>
    <lineage>
        <taxon>Bacteria</taxon>
        <taxon>Pseudomonadati</taxon>
        <taxon>Pseudomonadota</taxon>
        <taxon>Alphaproteobacteria</taxon>
        <taxon>Hyphomicrobiales</taxon>
        <taxon>Aurantimonadaceae</taxon>
        <taxon>Plantimonas</taxon>
    </lineage>
</organism>
<dbReference type="InterPro" id="IPR005119">
    <property type="entry name" value="LysR_subst-bd"/>
</dbReference>
<sequence>MEAVVLESDLLRTFVAVHDTGSFTRAAGIVGRTQSAVSLQIKRLEELIGHSLFERGPRGVRLTQSGRELLENARRVVSLLDETAGAFRTPALQGRVRIGLPEEYGHAVLGQALSKFARLHPSVDITARYGRSDGNMAGIDRGDLDLAVVFDWQDRSDAEVLMIDPTVWTTSDAYGMHKRTPLPIALYTNSGWCTDFALKSLEKRNAPYRVVYTSDTSGGLKLAVSSGLAITPLSRSNIPVGCRELTADEGFSQIDASRVVLKRNPRLANAAVEGMAEALQKSFEQFA</sequence>
<keyword evidence="2" id="KW-0805">Transcription regulation</keyword>
<evidence type="ECO:0000313" key="7">
    <source>
        <dbReference type="Proteomes" id="UP000432089"/>
    </source>
</evidence>
<accession>A0A7V7TV43</accession>
<comment type="similarity">
    <text evidence="1">Belongs to the LysR transcriptional regulatory family.</text>
</comment>
<dbReference type="Pfam" id="PF03466">
    <property type="entry name" value="LysR_substrate"/>
    <property type="match status" value="1"/>
</dbReference>
<dbReference type="PRINTS" id="PR00039">
    <property type="entry name" value="HTHLYSR"/>
</dbReference>
<dbReference type="GO" id="GO:0003677">
    <property type="term" value="F:DNA binding"/>
    <property type="evidence" value="ECO:0007669"/>
    <property type="project" value="UniProtKB-KW"/>
</dbReference>
<keyword evidence="3" id="KW-0238">DNA-binding</keyword>
<evidence type="ECO:0000256" key="4">
    <source>
        <dbReference type="ARBA" id="ARBA00023163"/>
    </source>
</evidence>
<proteinExistence type="inferred from homology"/>
<dbReference type="GO" id="GO:0003700">
    <property type="term" value="F:DNA-binding transcription factor activity"/>
    <property type="evidence" value="ECO:0007669"/>
    <property type="project" value="InterPro"/>
</dbReference>
<dbReference type="PANTHER" id="PTHR30579">
    <property type="entry name" value="TRANSCRIPTIONAL REGULATOR"/>
    <property type="match status" value="1"/>
</dbReference>
<evidence type="ECO:0000313" key="6">
    <source>
        <dbReference type="EMBL" id="KAB0677527.1"/>
    </source>
</evidence>
<dbReference type="Proteomes" id="UP000432089">
    <property type="component" value="Unassembled WGS sequence"/>
</dbReference>
<dbReference type="SUPFAM" id="SSF46785">
    <property type="entry name" value="Winged helix' DNA-binding domain"/>
    <property type="match status" value="1"/>
</dbReference>
<dbReference type="Pfam" id="PF00126">
    <property type="entry name" value="HTH_1"/>
    <property type="match status" value="1"/>
</dbReference>
<evidence type="ECO:0000259" key="5">
    <source>
        <dbReference type="PROSITE" id="PS50931"/>
    </source>
</evidence>
<dbReference type="SUPFAM" id="SSF53850">
    <property type="entry name" value="Periplasmic binding protein-like II"/>
    <property type="match status" value="1"/>
</dbReference>
<dbReference type="FunFam" id="1.10.10.10:FF:000001">
    <property type="entry name" value="LysR family transcriptional regulator"/>
    <property type="match status" value="1"/>
</dbReference>
<keyword evidence="7" id="KW-1185">Reference proteome</keyword>
<dbReference type="InterPro" id="IPR050176">
    <property type="entry name" value="LTTR"/>
</dbReference>
<protein>
    <submittedName>
        <fullName evidence="6">LysR family transcriptional regulator</fullName>
    </submittedName>
</protein>
<dbReference type="PROSITE" id="PS50931">
    <property type="entry name" value="HTH_LYSR"/>
    <property type="match status" value="1"/>
</dbReference>
<comment type="caution">
    <text evidence="6">The sequence shown here is derived from an EMBL/GenBank/DDBJ whole genome shotgun (WGS) entry which is preliminary data.</text>
</comment>
<evidence type="ECO:0000256" key="1">
    <source>
        <dbReference type="ARBA" id="ARBA00009437"/>
    </source>
</evidence>
<evidence type="ECO:0000256" key="3">
    <source>
        <dbReference type="ARBA" id="ARBA00023125"/>
    </source>
</evidence>
<dbReference type="AlphaFoldDB" id="A0A7V7TV43"/>